<accession>A0AAV1VRI7</accession>
<evidence type="ECO:0000313" key="1">
    <source>
        <dbReference type="EMBL" id="CAL0299438.1"/>
    </source>
</evidence>
<evidence type="ECO:0000313" key="2">
    <source>
        <dbReference type="Proteomes" id="UP001497480"/>
    </source>
</evidence>
<name>A0AAV1VRI7_LUPLU</name>
<keyword evidence="2" id="KW-1185">Reference proteome</keyword>
<dbReference type="EMBL" id="CAXHTB010000001">
    <property type="protein sequence ID" value="CAL0299438.1"/>
    <property type="molecule type" value="Genomic_DNA"/>
</dbReference>
<dbReference type="AlphaFoldDB" id="A0AAV1VRI7"/>
<comment type="caution">
    <text evidence="1">The sequence shown here is derived from an EMBL/GenBank/DDBJ whole genome shotgun (WGS) entry which is preliminary data.</text>
</comment>
<organism evidence="1 2">
    <name type="scientific">Lupinus luteus</name>
    <name type="common">European yellow lupine</name>
    <dbReference type="NCBI Taxonomy" id="3873"/>
    <lineage>
        <taxon>Eukaryota</taxon>
        <taxon>Viridiplantae</taxon>
        <taxon>Streptophyta</taxon>
        <taxon>Embryophyta</taxon>
        <taxon>Tracheophyta</taxon>
        <taxon>Spermatophyta</taxon>
        <taxon>Magnoliopsida</taxon>
        <taxon>eudicotyledons</taxon>
        <taxon>Gunneridae</taxon>
        <taxon>Pentapetalae</taxon>
        <taxon>rosids</taxon>
        <taxon>fabids</taxon>
        <taxon>Fabales</taxon>
        <taxon>Fabaceae</taxon>
        <taxon>Papilionoideae</taxon>
        <taxon>50 kb inversion clade</taxon>
        <taxon>genistoids sensu lato</taxon>
        <taxon>core genistoids</taxon>
        <taxon>Genisteae</taxon>
        <taxon>Lupinus</taxon>
    </lineage>
</organism>
<gene>
    <name evidence="1" type="ORF">LLUT_LOCUS498</name>
</gene>
<reference evidence="1 2" key="1">
    <citation type="submission" date="2024-03" db="EMBL/GenBank/DDBJ databases">
        <authorList>
            <person name="Martinez-Hernandez J."/>
        </authorList>
    </citation>
    <scope>NUCLEOTIDE SEQUENCE [LARGE SCALE GENOMIC DNA]</scope>
</reference>
<proteinExistence type="predicted"/>
<protein>
    <recommendedName>
        <fullName evidence="3">Reverse transcriptase zinc-binding domain-containing protein</fullName>
    </recommendedName>
</protein>
<evidence type="ECO:0008006" key="3">
    <source>
        <dbReference type="Google" id="ProtNLM"/>
    </source>
</evidence>
<sequence>MRCLVWRIFLDGVSTKFSLARRGILINQDPLQYVLCGVMDEATNNLFLSCSKFYCVW</sequence>
<dbReference type="Proteomes" id="UP001497480">
    <property type="component" value="Unassembled WGS sequence"/>
</dbReference>